<evidence type="ECO:0000313" key="4">
    <source>
        <dbReference type="Proteomes" id="UP000315112"/>
    </source>
</evidence>
<reference evidence="2 5" key="3">
    <citation type="submission" date="2019-12" db="EMBL/GenBank/DDBJ databases">
        <title>Draft Genome Sequences of Six Type Strains of the Genus Massilia.</title>
        <authorList>
            <person name="Miess H."/>
            <person name="Frediansyah A."/>
            <person name="Goeker M."/>
            <person name="Gross H."/>
        </authorList>
    </citation>
    <scope>NUCLEOTIDE SEQUENCE [LARGE SCALE GENOMIC DNA]</scope>
    <source>
        <strain evidence="2 5">DSM 26639</strain>
    </source>
</reference>
<name>A0A562PZB7_9BURK</name>
<protein>
    <submittedName>
        <fullName evidence="3">NADP-dependent aldehyde dehydrogenase</fullName>
    </submittedName>
</protein>
<sequence>MMHPPDRAAAAALPFAQAGAEQRACLLDAIGAALDGVRHRLPQQAAFDAGIAPAIALHEHDTLRRWLHTLAATLRDDADGAGTVPLGPVAAVGAHGSAYGLAGVHAMAALAAGCPVLAHAVRAPSCAELANLIAVAAAASRLPDSVFALADDDAALLEHHAIRAAICRGGVYAVPRLLPAVRELDGTEAAFVLPGALNGRAEYLGRELLAQPGSRPVVVAIDGDGYIDLREAIGDALGASPHGPFNEVDAAALLASPPPPQRAGGLLVRCADAAELVALAWALGPLYCASVHAAADDAALSARLLPVLRLAARHIHLNRCGGALHPTREAAGDAIGRFRRPVHLHRAPLDQPYGNRT</sequence>
<evidence type="ECO:0000313" key="3">
    <source>
        <dbReference type="EMBL" id="TWI49744.1"/>
    </source>
</evidence>
<organism evidence="3 4">
    <name type="scientific">Pseudoduganella flava</name>
    <dbReference type="NCBI Taxonomy" id="871742"/>
    <lineage>
        <taxon>Bacteria</taxon>
        <taxon>Pseudomonadati</taxon>
        <taxon>Pseudomonadota</taxon>
        <taxon>Betaproteobacteria</taxon>
        <taxon>Burkholderiales</taxon>
        <taxon>Oxalobacteraceae</taxon>
        <taxon>Telluria group</taxon>
        <taxon>Pseudoduganella</taxon>
    </lineage>
</organism>
<dbReference type="Proteomes" id="UP000315112">
    <property type="component" value="Unassembled WGS sequence"/>
</dbReference>
<dbReference type="SUPFAM" id="SSF53720">
    <property type="entry name" value="ALDH-like"/>
    <property type="match status" value="1"/>
</dbReference>
<dbReference type="EMBL" id="VLKW01000002">
    <property type="protein sequence ID" value="TWI49744.1"/>
    <property type="molecule type" value="Genomic_DNA"/>
</dbReference>
<dbReference type="RefSeq" id="WP_145873414.1">
    <property type="nucleotide sequence ID" value="NZ_CP046904.1"/>
</dbReference>
<proteinExistence type="predicted"/>
<dbReference type="Proteomes" id="UP000437862">
    <property type="component" value="Chromosome"/>
</dbReference>
<dbReference type="InterPro" id="IPR016162">
    <property type="entry name" value="Ald_DH_N"/>
</dbReference>
<dbReference type="InterPro" id="IPR016161">
    <property type="entry name" value="Ald_DH/histidinol_DH"/>
</dbReference>
<evidence type="ECO:0000256" key="1">
    <source>
        <dbReference type="ARBA" id="ARBA00023002"/>
    </source>
</evidence>
<keyword evidence="5" id="KW-1185">Reference proteome</keyword>
<accession>A0A562PZB7</accession>
<dbReference type="Gene3D" id="3.40.605.10">
    <property type="entry name" value="Aldehyde Dehydrogenase, Chain A, domain 1"/>
    <property type="match status" value="1"/>
</dbReference>
<dbReference type="EMBL" id="CP046904">
    <property type="protein sequence ID" value="QGZ38681.1"/>
    <property type="molecule type" value="Genomic_DNA"/>
</dbReference>
<reference evidence="3" key="2">
    <citation type="submission" date="2019-07" db="EMBL/GenBank/DDBJ databases">
        <authorList>
            <person name="Whitman W."/>
            <person name="Huntemann M."/>
            <person name="Clum A."/>
            <person name="Pillay M."/>
            <person name="Palaniappan K."/>
            <person name="Varghese N."/>
            <person name="Mikhailova N."/>
            <person name="Stamatis D."/>
            <person name="Reddy T."/>
            <person name="Daum C."/>
            <person name="Shapiro N."/>
            <person name="Ivanova N."/>
            <person name="Kyrpides N."/>
            <person name="Woyke T."/>
        </authorList>
    </citation>
    <scope>NUCLEOTIDE SEQUENCE</scope>
    <source>
        <strain evidence="3">CGMCC 1.10685</strain>
    </source>
</reference>
<gene>
    <name evidence="2" type="ORF">GO485_06175</name>
    <name evidence="3" type="ORF">IP92_00965</name>
</gene>
<evidence type="ECO:0000313" key="2">
    <source>
        <dbReference type="EMBL" id="QGZ38681.1"/>
    </source>
</evidence>
<dbReference type="GO" id="GO:0016491">
    <property type="term" value="F:oxidoreductase activity"/>
    <property type="evidence" value="ECO:0007669"/>
    <property type="project" value="UniProtKB-KW"/>
</dbReference>
<reference evidence="3 4" key="1">
    <citation type="journal article" date="2015" name="Stand. Genomic Sci.">
        <title>Genomic Encyclopedia of Bacterial and Archaeal Type Strains, Phase III: the genomes of soil and plant-associated and newly described type strains.</title>
        <authorList>
            <person name="Whitman W.B."/>
            <person name="Woyke T."/>
            <person name="Klenk H.P."/>
            <person name="Zhou Y."/>
            <person name="Lilburn T.G."/>
            <person name="Beck B.J."/>
            <person name="De Vos P."/>
            <person name="Vandamme P."/>
            <person name="Eisen J.A."/>
            <person name="Garrity G."/>
            <person name="Hugenholtz P."/>
            <person name="Kyrpides N.C."/>
        </authorList>
    </citation>
    <scope>NUCLEOTIDE SEQUENCE [LARGE SCALE GENOMIC DNA]</scope>
    <source>
        <strain evidence="3 4">CGMCC 1.10685</strain>
    </source>
</reference>
<dbReference type="AlphaFoldDB" id="A0A562PZB7"/>
<dbReference type="OrthoDB" id="8756518at2"/>
<keyword evidence="1" id="KW-0560">Oxidoreductase</keyword>
<evidence type="ECO:0000313" key="5">
    <source>
        <dbReference type="Proteomes" id="UP000437862"/>
    </source>
</evidence>